<dbReference type="InterPro" id="IPR011426">
    <property type="entry name" value="CamS"/>
</dbReference>
<dbReference type="PROSITE" id="PS51257">
    <property type="entry name" value="PROKAR_LIPOPROTEIN"/>
    <property type="match status" value="1"/>
</dbReference>
<dbReference type="CDD" id="cd13441">
    <property type="entry name" value="CamS_repeat_1"/>
    <property type="match status" value="1"/>
</dbReference>
<proteinExistence type="predicted"/>
<dbReference type="Pfam" id="PF07537">
    <property type="entry name" value="CamS"/>
    <property type="match status" value="1"/>
</dbReference>
<organism evidence="2 3">
    <name type="scientific">Pullulanibacillus pueri</name>
    <dbReference type="NCBI Taxonomy" id="1437324"/>
    <lineage>
        <taxon>Bacteria</taxon>
        <taxon>Bacillati</taxon>
        <taxon>Bacillota</taxon>
        <taxon>Bacilli</taxon>
        <taxon>Bacillales</taxon>
        <taxon>Sporolactobacillaceae</taxon>
        <taxon>Pullulanibacillus</taxon>
    </lineage>
</organism>
<comment type="caution">
    <text evidence="2">The sequence shown here is derived from an EMBL/GenBank/DDBJ whole genome shotgun (WGS) entry which is preliminary data.</text>
</comment>
<reference evidence="2" key="1">
    <citation type="journal article" date="2014" name="Int. J. Syst. Evol. Microbiol.">
        <title>Complete genome sequence of Corynebacterium casei LMG S-19264T (=DSM 44701T), isolated from a smear-ripened cheese.</title>
        <authorList>
            <consortium name="US DOE Joint Genome Institute (JGI-PGF)"/>
            <person name="Walter F."/>
            <person name="Albersmeier A."/>
            <person name="Kalinowski J."/>
            <person name="Ruckert C."/>
        </authorList>
    </citation>
    <scope>NUCLEOTIDE SEQUENCE</scope>
    <source>
        <strain evidence="2">CGMCC 1.12777</strain>
    </source>
</reference>
<dbReference type="CDD" id="cd13440">
    <property type="entry name" value="CamS_repeat_2"/>
    <property type="match status" value="1"/>
</dbReference>
<dbReference type="AlphaFoldDB" id="A0A8J3EMJ2"/>
<feature type="chain" id="PRO_5035250676" evidence="1">
    <location>
        <begin position="24"/>
        <end position="402"/>
    </location>
</feature>
<evidence type="ECO:0000256" key="1">
    <source>
        <dbReference type="SAM" id="SignalP"/>
    </source>
</evidence>
<dbReference type="RefSeq" id="WP_188497540.1">
    <property type="nucleotide sequence ID" value="NZ_BMFV01000016.1"/>
</dbReference>
<keyword evidence="1" id="KW-0732">Signal</keyword>
<dbReference type="Gene3D" id="3.10.570.10">
    <property type="entry name" value="sex pheromone staph- cam373 precursor domain"/>
    <property type="match status" value="1"/>
</dbReference>
<protein>
    <submittedName>
        <fullName evidence="2">Putative lipoprotein YerH</fullName>
    </submittedName>
</protein>
<evidence type="ECO:0000313" key="2">
    <source>
        <dbReference type="EMBL" id="GGH83011.1"/>
    </source>
</evidence>
<gene>
    <name evidence="2" type="primary">yerH</name>
    <name evidence="2" type="ORF">GCM10007096_23250</name>
</gene>
<reference evidence="2" key="2">
    <citation type="submission" date="2020-09" db="EMBL/GenBank/DDBJ databases">
        <authorList>
            <person name="Sun Q."/>
            <person name="Zhou Y."/>
        </authorList>
    </citation>
    <scope>NUCLEOTIDE SEQUENCE</scope>
    <source>
        <strain evidence="2">CGMCC 1.12777</strain>
    </source>
</reference>
<dbReference type="EMBL" id="BMFV01000016">
    <property type="protein sequence ID" value="GGH83011.1"/>
    <property type="molecule type" value="Genomic_DNA"/>
</dbReference>
<evidence type="ECO:0000313" key="3">
    <source>
        <dbReference type="Proteomes" id="UP000656813"/>
    </source>
</evidence>
<dbReference type="PIRSF" id="PIRSF012509">
    <property type="entry name" value="CamS"/>
    <property type="match status" value="1"/>
</dbReference>
<keyword evidence="2" id="KW-0449">Lipoprotein</keyword>
<keyword evidence="3" id="KW-1185">Reference proteome</keyword>
<accession>A0A8J3EMJ2</accession>
<name>A0A8J3EMJ2_9BACL</name>
<sequence>MKRKALGLGLIMVMLLLVTTACTMPWSKDDNKQIVTDTPKGSKEQVTVIPQENGKDYRTIHSSKDSSTRGYITYGVNNRTDIDEIETGLMRLSKGTYDPDKYYFQSGQYISSDVINEMISRKPKGKKVKYPGENLKGLNPAFGSGSDIGKMAEDSPKELSYVLEQDYLTKKGKNQYKLGGISLAISMNSVYNQSIYYSETGKTYPVDVTLNAKDQMEKGKAYANKVLQRIRQIKGLENVPVFIGLYLESSPGYDSPGHFYSVGEVGAGKTTIDHWKATNEDNVLLPSDQAASKYPDYSDKFDTFQKSVKGYFSNNIGVIGNAFIKADKIQRLTINIHVPFYDETEIMSFTNYVSSLLQTKFPFDRNTPVEVYISNMTNQPESIIVKDADMDTPFVHVYQGSH</sequence>
<feature type="signal peptide" evidence="1">
    <location>
        <begin position="1"/>
        <end position="23"/>
    </location>
</feature>
<dbReference type="Proteomes" id="UP000656813">
    <property type="component" value="Unassembled WGS sequence"/>
</dbReference>